<dbReference type="InterPro" id="IPR014284">
    <property type="entry name" value="RNA_pol_sigma-70_dom"/>
</dbReference>
<dbReference type="AlphaFoldDB" id="A0A9D5HVM9"/>
<dbReference type="PANTHER" id="PTHR43133">
    <property type="entry name" value="RNA POLYMERASE ECF-TYPE SIGMA FACTO"/>
    <property type="match status" value="1"/>
</dbReference>
<dbReference type="GO" id="GO:0016987">
    <property type="term" value="F:sigma factor activity"/>
    <property type="evidence" value="ECO:0007669"/>
    <property type="project" value="UniProtKB-KW"/>
</dbReference>
<keyword evidence="1" id="KW-0805">Transcription regulation</keyword>
<protein>
    <recommendedName>
        <fullName evidence="4">RNA polymerase sigma factor 70 region 4 type 2 domain-containing protein</fullName>
    </recommendedName>
</protein>
<dbReference type="EMBL" id="JAPCXC010000152">
    <property type="protein sequence ID" value="KAJ1604386.1"/>
    <property type="molecule type" value="Genomic_DNA"/>
</dbReference>
<keyword evidence="2" id="KW-0731">Sigma factor</keyword>
<proteinExistence type="predicted"/>
<dbReference type="InterPro" id="IPR039425">
    <property type="entry name" value="RNA_pol_sigma-70-like"/>
</dbReference>
<evidence type="ECO:0000256" key="1">
    <source>
        <dbReference type="ARBA" id="ARBA00023015"/>
    </source>
</evidence>
<name>A0A9D5HVM9_9CRYT</name>
<organism evidence="5">
    <name type="scientific">Cryptosporidium canis</name>
    <dbReference type="NCBI Taxonomy" id="195482"/>
    <lineage>
        <taxon>Eukaryota</taxon>
        <taxon>Sar</taxon>
        <taxon>Alveolata</taxon>
        <taxon>Apicomplexa</taxon>
        <taxon>Conoidasida</taxon>
        <taxon>Coccidia</taxon>
        <taxon>Eucoccidiorida</taxon>
        <taxon>Eimeriorina</taxon>
        <taxon>Cryptosporidiidae</taxon>
        <taxon>Cryptosporidium</taxon>
    </lineage>
</organism>
<reference evidence="5" key="1">
    <citation type="submission" date="2022-10" db="EMBL/GenBank/DDBJ databases">
        <title>Adaptive evolution leads to modifications in subtelomeric GC content in a zoonotic Cryptosporidium species.</title>
        <authorList>
            <person name="Li J."/>
            <person name="Feng Y."/>
            <person name="Xiao L."/>
        </authorList>
    </citation>
    <scope>NUCLEOTIDE SEQUENCE</scope>
    <source>
        <strain evidence="5">33844</strain>
    </source>
</reference>
<keyword evidence="3" id="KW-0804">Transcription</keyword>
<dbReference type="GO" id="GO:0006352">
    <property type="term" value="P:DNA-templated transcription initiation"/>
    <property type="evidence" value="ECO:0007669"/>
    <property type="project" value="InterPro"/>
</dbReference>
<dbReference type="SUPFAM" id="SSF88659">
    <property type="entry name" value="Sigma3 and sigma4 domains of RNA polymerase sigma factors"/>
    <property type="match status" value="1"/>
</dbReference>
<dbReference type="Proteomes" id="UP001067231">
    <property type="component" value="Unassembled WGS sequence"/>
</dbReference>
<dbReference type="InterPro" id="IPR013324">
    <property type="entry name" value="RNA_pol_sigma_r3/r4-like"/>
</dbReference>
<dbReference type="InterPro" id="IPR036388">
    <property type="entry name" value="WH-like_DNA-bd_sf"/>
</dbReference>
<dbReference type="Pfam" id="PF08281">
    <property type="entry name" value="Sigma70_r4_2"/>
    <property type="match status" value="1"/>
</dbReference>
<sequence>MARNRALDLLSKIARDQKLVKQVWANISEPDNVTESMLDERESHRLIKEAVGQLPEKKQAIFYMSRYEGLNHEQIAGRLGLSVQTVKNTITEVLKYIKSYLSGHSEVLAILFWIEYYRLVF</sequence>
<accession>A0A9D5HVM9</accession>
<evidence type="ECO:0000313" key="5">
    <source>
        <dbReference type="EMBL" id="KAJ1604386.1"/>
    </source>
</evidence>
<evidence type="ECO:0000259" key="4">
    <source>
        <dbReference type="Pfam" id="PF08281"/>
    </source>
</evidence>
<gene>
    <name evidence="5" type="ORF">OJ253_3714</name>
</gene>
<dbReference type="Gene3D" id="1.10.10.10">
    <property type="entry name" value="Winged helix-like DNA-binding domain superfamily/Winged helix DNA-binding domain"/>
    <property type="match status" value="1"/>
</dbReference>
<dbReference type="NCBIfam" id="TIGR02937">
    <property type="entry name" value="sigma70-ECF"/>
    <property type="match status" value="1"/>
</dbReference>
<dbReference type="InterPro" id="IPR013249">
    <property type="entry name" value="RNA_pol_sigma70_r4_t2"/>
</dbReference>
<evidence type="ECO:0000256" key="2">
    <source>
        <dbReference type="ARBA" id="ARBA00023082"/>
    </source>
</evidence>
<dbReference type="GO" id="GO:0003677">
    <property type="term" value="F:DNA binding"/>
    <property type="evidence" value="ECO:0007669"/>
    <property type="project" value="InterPro"/>
</dbReference>
<feature type="domain" description="RNA polymerase sigma factor 70 region 4 type 2" evidence="4">
    <location>
        <begin position="45"/>
        <end position="95"/>
    </location>
</feature>
<dbReference type="PANTHER" id="PTHR43133:SF46">
    <property type="entry name" value="RNA POLYMERASE SIGMA-70 FACTOR ECF SUBFAMILY"/>
    <property type="match status" value="1"/>
</dbReference>
<comment type="caution">
    <text evidence="5">The sequence shown here is derived from an EMBL/GenBank/DDBJ whole genome shotgun (WGS) entry which is preliminary data.</text>
</comment>
<evidence type="ECO:0000256" key="3">
    <source>
        <dbReference type="ARBA" id="ARBA00023163"/>
    </source>
</evidence>